<feature type="compositionally biased region" description="Polar residues" evidence="1">
    <location>
        <begin position="537"/>
        <end position="550"/>
    </location>
</feature>
<reference evidence="4" key="1">
    <citation type="submission" date="2025-08" db="UniProtKB">
        <authorList>
            <consortium name="RefSeq"/>
        </authorList>
    </citation>
    <scope>IDENTIFICATION</scope>
</reference>
<feature type="transmembrane region" description="Helical" evidence="2">
    <location>
        <begin position="471"/>
        <end position="497"/>
    </location>
</feature>
<name>A0ABM1VTR2_APLCA</name>
<protein>
    <submittedName>
        <fullName evidence="4">VWFA and cache domain-containing protein CG16868</fullName>
    </submittedName>
</protein>
<organism evidence="3 4">
    <name type="scientific">Aplysia californica</name>
    <name type="common">California sea hare</name>
    <dbReference type="NCBI Taxonomy" id="6500"/>
    <lineage>
        <taxon>Eukaryota</taxon>
        <taxon>Metazoa</taxon>
        <taxon>Spiralia</taxon>
        <taxon>Lophotrochozoa</taxon>
        <taxon>Mollusca</taxon>
        <taxon>Gastropoda</taxon>
        <taxon>Heterobranchia</taxon>
        <taxon>Euthyneura</taxon>
        <taxon>Tectipleura</taxon>
        <taxon>Aplysiida</taxon>
        <taxon>Aplysioidea</taxon>
        <taxon>Aplysiidae</taxon>
        <taxon>Aplysia</taxon>
    </lineage>
</organism>
<sequence>MTGTCSTAGHSAREDKLGIKFSPCVFAEPETYINRQESVQQVEEMNNFIQQPFSPPAAISDDFIDDVMTDLTALNSDFLKGIIENTKITTQRRFIGTLSGILLTSPAVALSNSLDHMQYKWFKAAVKRQDEVLFTRHKFPGPFLDLIVSQAVVGVNKVYGAAAAKVPLAALRSLIFTKVHACSDPKYSCELLDNKGFILDALQTTPGPPPSKLSHVTEVYPWLANVLLRRGALKPKWCAHLASGQLRLTHDLLTPPGGVSSSRMSGSTTDECRMFFLHPVRGSNILLLALATRSSSGCTSENGAPFEDCSLGPRGPPPLGAKPPALRKCKNCPSLGNSTLSNCQPPCFCGIKRDSCSAQMIKPVGNWELEACFDEPQDPMNSVSRPPPPSPGVSACSRTCSEITAEVECKQNKECLWTVSIVYPTCLHIIATTTTTTPATTTVTTTVTTKGGEILVVGRSDPKDQSGSDTVGAAVGGSLSALILLAAVGVAVCLFVFPAWWKRRGKVDDTETAKKQTRFSLKSLFILLKLKANPSEVENQSPELKATSTDTKTRAAGTDTAASNAIMATGTDTTKVNALEVSSSGTCADGPVGFAGSADSACSEKEGAHTILVSTALKESQHLLVPPVKTARKNLH</sequence>
<dbReference type="GeneID" id="101853789"/>
<evidence type="ECO:0000313" key="3">
    <source>
        <dbReference type="Proteomes" id="UP000694888"/>
    </source>
</evidence>
<dbReference type="RefSeq" id="XP_035825804.1">
    <property type="nucleotide sequence ID" value="XM_035969911.1"/>
</dbReference>
<keyword evidence="2" id="KW-0812">Transmembrane</keyword>
<proteinExistence type="predicted"/>
<keyword evidence="3" id="KW-1185">Reference proteome</keyword>
<evidence type="ECO:0000256" key="1">
    <source>
        <dbReference type="SAM" id="MobiDB-lite"/>
    </source>
</evidence>
<evidence type="ECO:0000256" key="2">
    <source>
        <dbReference type="SAM" id="Phobius"/>
    </source>
</evidence>
<gene>
    <name evidence="4" type="primary">LOC101853789</name>
</gene>
<keyword evidence="2" id="KW-1133">Transmembrane helix</keyword>
<keyword evidence="2" id="KW-0472">Membrane</keyword>
<accession>A0ABM1VTR2</accession>
<feature type="region of interest" description="Disordered" evidence="1">
    <location>
        <begin position="537"/>
        <end position="556"/>
    </location>
</feature>
<evidence type="ECO:0000313" key="4">
    <source>
        <dbReference type="RefSeq" id="XP_035825804.1"/>
    </source>
</evidence>
<dbReference type="Proteomes" id="UP000694888">
    <property type="component" value="Unplaced"/>
</dbReference>